<dbReference type="InterPro" id="IPR020472">
    <property type="entry name" value="WD40_PAC1"/>
</dbReference>
<dbReference type="SMART" id="SM00320">
    <property type="entry name" value="WD40"/>
    <property type="match status" value="14"/>
</dbReference>
<dbReference type="PROSITE" id="PS00678">
    <property type="entry name" value="WD_REPEATS_1"/>
    <property type="match status" value="12"/>
</dbReference>
<feature type="repeat" description="WD" evidence="3">
    <location>
        <begin position="718"/>
        <end position="763"/>
    </location>
</feature>
<evidence type="ECO:0000256" key="2">
    <source>
        <dbReference type="ARBA" id="ARBA00022737"/>
    </source>
</evidence>
<feature type="repeat" description="WD" evidence="3">
    <location>
        <begin position="1060"/>
        <end position="1101"/>
    </location>
</feature>
<dbReference type="PRINTS" id="PR00320">
    <property type="entry name" value="GPROTEINBRPT"/>
</dbReference>
<feature type="repeat" description="WD" evidence="3">
    <location>
        <begin position="1018"/>
        <end position="1059"/>
    </location>
</feature>
<dbReference type="GO" id="GO:0006355">
    <property type="term" value="P:regulation of DNA-templated transcription"/>
    <property type="evidence" value="ECO:0007669"/>
    <property type="project" value="InterPro"/>
</dbReference>
<dbReference type="SUPFAM" id="SSF50978">
    <property type="entry name" value="WD40 repeat-like"/>
    <property type="match status" value="2"/>
</dbReference>
<feature type="repeat" description="WD" evidence="3">
    <location>
        <begin position="676"/>
        <end position="717"/>
    </location>
</feature>
<dbReference type="GO" id="GO:0005829">
    <property type="term" value="C:cytosol"/>
    <property type="evidence" value="ECO:0007669"/>
    <property type="project" value="UniProtKB-ARBA"/>
</dbReference>
<feature type="repeat" description="WD" evidence="3">
    <location>
        <begin position="976"/>
        <end position="1017"/>
    </location>
</feature>
<dbReference type="AlphaFoldDB" id="A0A1Z4KQ31"/>
<gene>
    <name evidence="5" type="ORF">NIES23_38110</name>
</gene>
<dbReference type="InterPro" id="IPR019775">
    <property type="entry name" value="WD40_repeat_CS"/>
</dbReference>
<dbReference type="InterPro" id="IPR001680">
    <property type="entry name" value="WD40_rpt"/>
</dbReference>
<dbReference type="SUPFAM" id="SSF141571">
    <property type="entry name" value="Pentapeptide repeat-like"/>
    <property type="match status" value="1"/>
</dbReference>
<evidence type="ECO:0000256" key="3">
    <source>
        <dbReference type="PROSITE-ProRule" id="PRU00221"/>
    </source>
</evidence>
<evidence type="ECO:0000313" key="5">
    <source>
        <dbReference type="EMBL" id="BAY70998.1"/>
    </source>
</evidence>
<dbReference type="Gene3D" id="1.10.10.10">
    <property type="entry name" value="Winged helix-like DNA-binding domain superfamily/Winged helix DNA-binding domain"/>
    <property type="match status" value="1"/>
</dbReference>
<feature type="repeat" description="WD" evidence="3">
    <location>
        <begin position="848"/>
        <end position="889"/>
    </location>
</feature>
<name>A0A1Z4KQ31_ANAVA</name>
<keyword evidence="1 3" id="KW-0853">WD repeat</keyword>
<dbReference type="PANTHER" id="PTHR22847:SF637">
    <property type="entry name" value="WD REPEAT DOMAIN 5B"/>
    <property type="match status" value="1"/>
</dbReference>
<feature type="repeat" description="WD" evidence="3">
    <location>
        <begin position="931"/>
        <end position="972"/>
    </location>
</feature>
<dbReference type="PROSITE" id="PS50294">
    <property type="entry name" value="WD_REPEATS_REGION"/>
    <property type="match status" value="14"/>
</dbReference>
<dbReference type="GO" id="GO:0003677">
    <property type="term" value="F:DNA binding"/>
    <property type="evidence" value="ECO:0007669"/>
    <property type="project" value="InterPro"/>
</dbReference>
<feature type="repeat" description="WD" evidence="3">
    <location>
        <begin position="1102"/>
        <end position="1143"/>
    </location>
</feature>
<feature type="repeat" description="WD" evidence="3">
    <location>
        <begin position="592"/>
        <end position="633"/>
    </location>
</feature>
<feature type="repeat" description="WD" evidence="3">
    <location>
        <begin position="890"/>
        <end position="927"/>
    </location>
</feature>
<reference evidence="5 6" key="1">
    <citation type="submission" date="2017-06" db="EMBL/GenBank/DDBJ databases">
        <title>Genome sequencing of cyanobaciteial culture collection at National Institute for Environmental Studies (NIES).</title>
        <authorList>
            <person name="Hirose Y."/>
            <person name="Shimura Y."/>
            <person name="Fujisawa T."/>
            <person name="Nakamura Y."/>
            <person name="Kawachi M."/>
        </authorList>
    </citation>
    <scope>NUCLEOTIDE SEQUENCE [LARGE SCALE GENOMIC DNA]</scope>
    <source>
        <strain evidence="5 6">NIES-23</strain>
    </source>
</reference>
<dbReference type="CDD" id="cd00200">
    <property type="entry name" value="WD40"/>
    <property type="match status" value="2"/>
</dbReference>
<dbReference type="InterPro" id="IPR016032">
    <property type="entry name" value="Sig_transdc_resp-reg_C-effctor"/>
</dbReference>
<dbReference type="InterPro" id="IPR027417">
    <property type="entry name" value="P-loop_NTPase"/>
</dbReference>
<feature type="repeat" description="WD" evidence="3">
    <location>
        <begin position="764"/>
        <end position="805"/>
    </location>
</feature>
<keyword evidence="2" id="KW-0677">Repeat</keyword>
<protein>
    <submittedName>
        <fullName evidence="5">WD-40 repeat protein</fullName>
    </submittedName>
</protein>
<dbReference type="PRINTS" id="PR00364">
    <property type="entry name" value="DISEASERSIST"/>
</dbReference>
<dbReference type="EMBL" id="AP018216">
    <property type="protein sequence ID" value="BAY70998.1"/>
    <property type="molecule type" value="Genomic_DNA"/>
</dbReference>
<proteinExistence type="predicted"/>
<dbReference type="PROSITE" id="PS50082">
    <property type="entry name" value="WD_REPEATS_2"/>
    <property type="match status" value="14"/>
</dbReference>
<feature type="repeat" description="WD" evidence="3">
    <location>
        <begin position="634"/>
        <end position="675"/>
    </location>
</feature>
<dbReference type="PANTHER" id="PTHR22847">
    <property type="entry name" value="WD40 REPEAT PROTEIN"/>
    <property type="match status" value="1"/>
</dbReference>
<dbReference type="Pfam" id="PF25173">
    <property type="entry name" value="Beta-prop_WDR3_1st"/>
    <property type="match status" value="1"/>
</dbReference>
<dbReference type="Proteomes" id="UP000217507">
    <property type="component" value="Chromosome"/>
</dbReference>
<dbReference type="Pfam" id="PF00400">
    <property type="entry name" value="WD40"/>
    <property type="match status" value="9"/>
</dbReference>
<evidence type="ECO:0000259" key="4">
    <source>
        <dbReference type="Pfam" id="PF00931"/>
    </source>
</evidence>
<sequence>MMIAADVFQLPEDFITGVATKYGVTKTELDALVLALHDHSGAEIAAKLDISQPAVRKRLGESYRKLGIEGKGNKKINGLRQKLYEQYQLSYQHPVSSSEDWGEAVDVAGFRGRKEPLLELEQWIEGNGSNRCRLVAVLGMGGIGKTVLAAMGAKKVQKEFDYLIWRSLRNAPSLGDILTQLLRFLANDNENDLTDTDNNKIVRLIDVLRKKRCLIILDNVESVLRSGEGKNQEWAGDYQPGYENYGYLFKKVAEASHESCLLLTSREKPKEVAALEGKNLPVKVLQLSSLNLAEAREILLDKGFYCTDEQLDELVRRYSGNPLALKIVATTVYELFSNNISEFLTQIHQESAVYGDIRTLLKQQFQRLSELEKKVMYSLGANREYVSFRELKDDWLTTESPIKVMEALESLLRRSLIEKASPTLIEKASSTQGEKEAESSKFGLESVVMEYITAKFIENSLEEFSQTKKLDFINTYPLMKARSLDYIRQIQERLILEPVKQKLLNIFGTELELHLRRMLGTLQKEPLPKKGYAAGNLINLLRQLQLDKIPDESPIDLSGRDFSGLTIWQAYFKEVKLKETIFANSDLTGSVFTETMSSVVSVKFSPDGKYFATGLMNGEIRLWQTSDNKQLRIYKGHTAWVWAFAFSPDSRMLASGSADSTIKLWDVHTGECLKTLSKNTNKVYSVAFSPDGRILASASQDQTIKLWDIATGNCQQTLIGHDDWVWSVTFSPVTDDRPLLLASSSADQHIKLWDVATGKCLKTLKGHTREVHSVSFSPDGQTLASSGEDSTVRLWDVKTGQCWQIFEGHSKKVYSVRFSPDGQTLASCGEDRSIKLWDIQRGECVNTLWGHSSQVWAIAFSPDGRTLISCSDDQTARLWDVITGNSLNILRGYTRDVYSVAFSPDSQILASGRDDYTIGLWNLKTGECHPLRGHQGRIRSVAFHPDGKILASGSADNTIKLWDISDTNHSKYIRTLTGHTNWVWTVVFSPDKHTLASSSEDRTIRLWDKDTGDCLQKLKGHSHWVWTVAFSPDGRILASGSADSEIKIWDVASGKCLQTLTDPQGMIWSVAFSLDGTLLASASEDQTVKLWNLKTGECVHTLKGHEKQVYSVAFSPNGQIAASGSEDTTVKLWDISTGSCVDTLKHGHTAAIRSVAFSPDGRLLASGSEDEKIQLWDMQNCSRLKTLKSPRLYENMDITDITGITDAEKASLKMLGAVEES</sequence>
<dbReference type="SUPFAM" id="SSF52540">
    <property type="entry name" value="P-loop containing nucleoside triphosphate hydrolases"/>
    <property type="match status" value="1"/>
</dbReference>
<dbReference type="Gene3D" id="3.40.50.300">
    <property type="entry name" value="P-loop containing nucleotide triphosphate hydrolases"/>
    <property type="match status" value="1"/>
</dbReference>
<dbReference type="GO" id="GO:0043531">
    <property type="term" value="F:ADP binding"/>
    <property type="evidence" value="ECO:0007669"/>
    <property type="project" value="InterPro"/>
</dbReference>
<dbReference type="Pfam" id="PF00931">
    <property type="entry name" value="NB-ARC"/>
    <property type="match status" value="1"/>
</dbReference>
<dbReference type="Gene3D" id="2.130.10.10">
    <property type="entry name" value="YVTN repeat-like/Quinoprotein amine dehydrogenase"/>
    <property type="match status" value="6"/>
</dbReference>
<evidence type="ECO:0000313" key="6">
    <source>
        <dbReference type="Proteomes" id="UP000217507"/>
    </source>
</evidence>
<dbReference type="InterPro" id="IPR015943">
    <property type="entry name" value="WD40/YVTN_repeat-like_dom_sf"/>
</dbReference>
<feature type="domain" description="NB-ARC" evidence="4">
    <location>
        <begin position="131"/>
        <end position="220"/>
    </location>
</feature>
<dbReference type="InterPro" id="IPR036388">
    <property type="entry name" value="WH-like_DNA-bd_sf"/>
</dbReference>
<evidence type="ECO:0000256" key="1">
    <source>
        <dbReference type="ARBA" id="ARBA00022574"/>
    </source>
</evidence>
<organism evidence="5 6">
    <name type="scientific">Trichormus variabilis NIES-23</name>
    <dbReference type="NCBI Taxonomy" id="1973479"/>
    <lineage>
        <taxon>Bacteria</taxon>
        <taxon>Bacillati</taxon>
        <taxon>Cyanobacteriota</taxon>
        <taxon>Cyanophyceae</taxon>
        <taxon>Nostocales</taxon>
        <taxon>Nostocaceae</taxon>
        <taxon>Trichormus</taxon>
    </lineage>
</organism>
<dbReference type="InterPro" id="IPR002182">
    <property type="entry name" value="NB-ARC"/>
</dbReference>
<feature type="repeat" description="WD" evidence="3">
    <location>
        <begin position="806"/>
        <end position="847"/>
    </location>
</feature>
<feature type="repeat" description="WD" evidence="3">
    <location>
        <begin position="1145"/>
        <end position="1186"/>
    </location>
</feature>
<dbReference type="SUPFAM" id="SSF46894">
    <property type="entry name" value="C-terminal effector domain of the bipartite response regulators"/>
    <property type="match status" value="1"/>
</dbReference>
<accession>A0A1Z4KQ31</accession>
<dbReference type="InterPro" id="IPR036322">
    <property type="entry name" value="WD40_repeat_dom_sf"/>
</dbReference>